<name>A0ABD3GUK5_9MARC</name>
<comment type="caution">
    <text evidence="1">The sequence shown here is derived from an EMBL/GenBank/DDBJ whole genome shotgun (WGS) entry which is preliminary data.</text>
</comment>
<evidence type="ECO:0000313" key="2">
    <source>
        <dbReference type="Proteomes" id="UP001633002"/>
    </source>
</evidence>
<accession>A0ABD3GUK5</accession>
<gene>
    <name evidence="1" type="ORF">R1sor_023795</name>
</gene>
<dbReference type="Proteomes" id="UP001633002">
    <property type="component" value="Unassembled WGS sequence"/>
</dbReference>
<proteinExistence type="predicted"/>
<evidence type="ECO:0000313" key="1">
    <source>
        <dbReference type="EMBL" id="KAL3680839.1"/>
    </source>
</evidence>
<protein>
    <recommendedName>
        <fullName evidence="3">Reverse transcriptase</fullName>
    </recommendedName>
</protein>
<sequence length="156" mass="17534">MAHLVDENGNQVTEEEDVLRLIHGYYRDLYTQPELDEGTVVEIREVLDTIDRTITEREKVTLTSIPDKEELEDLIKQMAKGKAPGEDGVTIETIDEALINKQKGGTLTVLVAVACQQIWADRNAHIFRNQRSNIPTRVMLLKAFQEIDATLTSGAT</sequence>
<keyword evidence="2" id="KW-1185">Reference proteome</keyword>
<dbReference type="AlphaFoldDB" id="A0ABD3GUK5"/>
<reference evidence="1 2" key="1">
    <citation type="submission" date="2024-09" db="EMBL/GenBank/DDBJ databases">
        <title>Chromosome-scale assembly of Riccia sorocarpa.</title>
        <authorList>
            <person name="Paukszto L."/>
        </authorList>
    </citation>
    <scope>NUCLEOTIDE SEQUENCE [LARGE SCALE GENOMIC DNA]</scope>
    <source>
        <strain evidence="1">LP-2024</strain>
        <tissue evidence="1">Aerial parts of the thallus</tissue>
    </source>
</reference>
<evidence type="ECO:0008006" key="3">
    <source>
        <dbReference type="Google" id="ProtNLM"/>
    </source>
</evidence>
<organism evidence="1 2">
    <name type="scientific">Riccia sorocarpa</name>
    <dbReference type="NCBI Taxonomy" id="122646"/>
    <lineage>
        <taxon>Eukaryota</taxon>
        <taxon>Viridiplantae</taxon>
        <taxon>Streptophyta</taxon>
        <taxon>Embryophyta</taxon>
        <taxon>Marchantiophyta</taxon>
        <taxon>Marchantiopsida</taxon>
        <taxon>Marchantiidae</taxon>
        <taxon>Marchantiales</taxon>
        <taxon>Ricciaceae</taxon>
        <taxon>Riccia</taxon>
    </lineage>
</organism>
<dbReference type="EMBL" id="JBJQOH010000007">
    <property type="protein sequence ID" value="KAL3680839.1"/>
    <property type="molecule type" value="Genomic_DNA"/>
</dbReference>